<protein>
    <recommendedName>
        <fullName evidence="3">VPS9 domain-containing protein</fullName>
    </recommendedName>
</protein>
<evidence type="ECO:0008006" key="3">
    <source>
        <dbReference type="Google" id="ProtNLM"/>
    </source>
</evidence>
<dbReference type="OrthoDB" id="10600425at2759"/>
<accession>A0A1J4KKD6</accession>
<keyword evidence="2" id="KW-1185">Reference proteome</keyword>
<comment type="caution">
    <text evidence="1">The sequence shown here is derived from an EMBL/GenBank/DDBJ whole genome shotgun (WGS) entry which is preliminary data.</text>
</comment>
<sequence>MTVASLVNFHNLNLPSMMPKEIKLPSILPEYSSSVKRNLSRLVIFFTKLKYDVQLDHFNHYFELCNKLIELFQNDDLLPPYIECDLKETLFYCDALTPDKRIEYIDSFLTRSHDLVIHKNRIFEQNYYIKCVNKVIEDCKSDFDQKKWYLLSYKNQDSFDKLLLGHDNEITHDVFNFLGNFISIPRNKFTETIIMIYQKMVHSFQFENPISVSIFSILYIRAIFSSALRKSPEYFFPKDFENEGERNLLETVRQKLTIQDLSPPKDLLPENIQSSDLVFNVFKEIDCFVEIGKMINFMNFYSNPFDMLNEITNSLHLIECYVSNKIPNEGGSVLPFETVFSLFFGSLLTSDLIEIKSLVQFLEDFTPKSRISPSFEYSRMTFTALYKQINTFAKNLK</sequence>
<proteinExistence type="predicted"/>
<reference evidence="1" key="1">
    <citation type="submission" date="2016-10" db="EMBL/GenBank/DDBJ databases">
        <authorList>
            <person name="Benchimol M."/>
            <person name="Almeida L.G."/>
            <person name="Vasconcelos A.T."/>
            <person name="Perreira-Neves A."/>
            <person name="Rosa I.A."/>
            <person name="Tasca T."/>
            <person name="Bogo M.R."/>
            <person name="de Souza W."/>
        </authorList>
    </citation>
    <scope>NUCLEOTIDE SEQUENCE [LARGE SCALE GENOMIC DNA]</scope>
    <source>
        <strain evidence="1">K</strain>
    </source>
</reference>
<gene>
    <name evidence="1" type="ORF">TRFO_18843</name>
</gene>
<evidence type="ECO:0000313" key="2">
    <source>
        <dbReference type="Proteomes" id="UP000179807"/>
    </source>
</evidence>
<organism evidence="1 2">
    <name type="scientific">Tritrichomonas foetus</name>
    <dbReference type="NCBI Taxonomy" id="1144522"/>
    <lineage>
        <taxon>Eukaryota</taxon>
        <taxon>Metamonada</taxon>
        <taxon>Parabasalia</taxon>
        <taxon>Tritrichomonadida</taxon>
        <taxon>Tritrichomonadidae</taxon>
        <taxon>Tritrichomonas</taxon>
    </lineage>
</organism>
<name>A0A1J4KKD6_9EUKA</name>
<dbReference type="GeneID" id="94835123"/>
<dbReference type="SUPFAM" id="SSF109993">
    <property type="entry name" value="VPS9 domain"/>
    <property type="match status" value="1"/>
</dbReference>
<evidence type="ECO:0000313" key="1">
    <source>
        <dbReference type="EMBL" id="OHT11594.1"/>
    </source>
</evidence>
<dbReference type="AlphaFoldDB" id="A0A1J4KKD6"/>
<dbReference type="RefSeq" id="XP_068364730.1">
    <property type="nucleotide sequence ID" value="XM_068500419.1"/>
</dbReference>
<dbReference type="EMBL" id="MLAK01000583">
    <property type="protein sequence ID" value="OHT11594.1"/>
    <property type="molecule type" value="Genomic_DNA"/>
</dbReference>
<dbReference type="Gene3D" id="1.20.1050.80">
    <property type="entry name" value="VPS9 domain"/>
    <property type="match status" value="1"/>
</dbReference>
<dbReference type="Proteomes" id="UP000179807">
    <property type="component" value="Unassembled WGS sequence"/>
</dbReference>
<dbReference type="InterPro" id="IPR037191">
    <property type="entry name" value="VPS9_dom_sf"/>
</dbReference>
<dbReference type="VEuPathDB" id="TrichDB:TRFO_18843"/>